<feature type="compositionally biased region" description="Basic and acidic residues" evidence="1">
    <location>
        <begin position="119"/>
        <end position="153"/>
    </location>
</feature>
<gene>
    <name evidence="2" type="ORF">CYNAS_LOCUS13389</name>
</gene>
<sequence length="441" mass="51599">MEIESTLNNRLLTYQGENPDEIVPIRPIDFVQNKLVITYSFDDDDLGNREDPNFLPPEEAAQLRTQNEAKTALHASQMLTNRFWKLWKDSYLTSLREQHRKHLHQGTENPNQIGQVELRMPRKSDEETGKQSHTTRIMDSDPGHEHIPTHENRPTPTELPSEPSSETSGRPKRNPSKQYPYSPEECEINSISIDEKSVIQSNTSIFRMQQEQQHIVDSFLHRFAERRSMFNEDELKRRESKTSKLQDNASHYEPVPQKAKPLLDKKNELLATITVLKQRWEQVQVVSSLLWEVYDKLAEDDPLILFSRQAYERRPREGGRLNSKEVNGNVIRDHLNKLKNTQGILKFLTIDPFLNLYIEKDEEDPYVTEDADIHTKLDDIEKLLQRLIEDTNTTKQSPDIESILRKLHRIESMLLEEKAKRTEETTTQQLLHITTLIKKSR</sequence>
<protein>
    <recommendedName>
        <fullName evidence="4">DUF5641 domain-containing protein</fullName>
    </recommendedName>
</protein>
<feature type="region of interest" description="Disordered" evidence="1">
    <location>
        <begin position="101"/>
        <end position="183"/>
    </location>
</feature>
<name>A0AA36H096_CYLNA</name>
<comment type="caution">
    <text evidence="2">The sequence shown here is derived from an EMBL/GenBank/DDBJ whole genome shotgun (WGS) entry which is preliminary data.</text>
</comment>
<evidence type="ECO:0000313" key="2">
    <source>
        <dbReference type="EMBL" id="CAJ0601406.1"/>
    </source>
</evidence>
<dbReference type="Proteomes" id="UP001176961">
    <property type="component" value="Unassembled WGS sequence"/>
</dbReference>
<feature type="region of interest" description="Disordered" evidence="1">
    <location>
        <begin position="232"/>
        <end position="254"/>
    </location>
</feature>
<keyword evidence="3" id="KW-1185">Reference proteome</keyword>
<evidence type="ECO:0008006" key="4">
    <source>
        <dbReference type="Google" id="ProtNLM"/>
    </source>
</evidence>
<proteinExistence type="predicted"/>
<reference evidence="2" key="1">
    <citation type="submission" date="2023-07" db="EMBL/GenBank/DDBJ databases">
        <authorList>
            <consortium name="CYATHOMIX"/>
        </authorList>
    </citation>
    <scope>NUCLEOTIDE SEQUENCE</scope>
    <source>
        <strain evidence="2">N/A</strain>
    </source>
</reference>
<dbReference type="AlphaFoldDB" id="A0AA36H096"/>
<feature type="compositionally biased region" description="Basic and acidic residues" evidence="1">
    <location>
        <begin position="232"/>
        <end position="244"/>
    </location>
</feature>
<evidence type="ECO:0000256" key="1">
    <source>
        <dbReference type="SAM" id="MobiDB-lite"/>
    </source>
</evidence>
<accession>A0AA36H096</accession>
<organism evidence="2 3">
    <name type="scientific">Cylicocyclus nassatus</name>
    <name type="common">Nematode worm</name>
    <dbReference type="NCBI Taxonomy" id="53992"/>
    <lineage>
        <taxon>Eukaryota</taxon>
        <taxon>Metazoa</taxon>
        <taxon>Ecdysozoa</taxon>
        <taxon>Nematoda</taxon>
        <taxon>Chromadorea</taxon>
        <taxon>Rhabditida</taxon>
        <taxon>Rhabditina</taxon>
        <taxon>Rhabditomorpha</taxon>
        <taxon>Strongyloidea</taxon>
        <taxon>Strongylidae</taxon>
        <taxon>Cylicocyclus</taxon>
    </lineage>
</organism>
<dbReference type="EMBL" id="CATQJL010000305">
    <property type="protein sequence ID" value="CAJ0601406.1"/>
    <property type="molecule type" value="Genomic_DNA"/>
</dbReference>
<evidence type="ECO:0000313" key="3">
    <source>
        <dbReference type="Proteomes" id="UP001176961"/>
    </source>
</evidence>
<feature type="compositionally biased region" description="Low complexity" evidence="1">
    <location>
        <begin position="154"/>
        <end position="168"/>
    </location>
</feature>